<feature type="binding site" evidence="10">
    <location>
        <position position="171"/>
    </location>
    <ligand>
        <name>substrate</name>
    </ligand>
</feature>
<dbReference type="PIRSF" id="PIRSF001084">
    <property type="entry name" value="B-galactosidase"/>
    <property type="match status" value="1"/>
</dbReference>
<keyword evidence="5 8" id="KW-0378">Hydrolase</keyword>
<dbReference type="Gene3D" id="3.20.20.80">
    <property type="entry name" value="Glycosidases"/>
    <property type="match status" value="1"/>
</dbReference>
<keyword evidence="7 8" id="KW-0326">Glycosidase</keyword>
<dbReference type="PANTHER" id="PTHR36447:SF2">
    <property type="entry name" value="BETA-GALACTOSIDASE YESZ"/>
    <property type="match status" value="1"/>
</dbReference>
<evidence type="ECO:0000256" key="1">
    <source>
        <dbReference type="ARBA" id="ARBA00001412"/>
    </source>
</evidence>
<evidence type="ECO:0000313" key="13">
    <source>
        <dbReference type="EMBL" id="SEG52881.1"/>
    </source>
</evidence>
<dbReference type="CDD" id="cd03143">
    <property type="entry name" value="A4_beta-galactosidase_middle_domain"/>
    <property type="match status" value="1"/>
</dbReference>
<comment type="catalytic activity">
    <reaction evidence="1 8">
        <text>Hydrolysis of terminal non-reducing beta-D-galactose residues in beta-D-galactosides.</text>
        <dbReference type="EC" id="3.2.1.23"/>
    </reaction>
</comment>
<dbReference type="GO" id="GO:0004565">
    <property type="term" value="F:beta-galactosidase activity"/>
    <property type="evidence" value="ECO:0007669"/>
    <property type="project" value="UniProtKB-EC"/>
</dbReference>
<evidence type="ECO:0000256" key="8">
    <source>
        <dbReference type="PIRNR" id="PIRNR001084"/>
    </source>
</evidence>
<dbReference type="EMBL" id="FNVA01000006">
    <property type="protein sequence ID" value="SEG52881.1"/>
    <property type="molecule type" value="Genomic_DNA"/>
</dbReference>
<evidence type="ECO:0000256" key="10">
    <source>
        <dbReference type="PIRSR" id="PIRSR001084-2"/>
    </source>
</evidence>
<evidence type="ECO:0000256" key="2">
    <source>
        <dbReference type="ARBA" id="ARBA00005940"/>
    </source>
</evidence>
<dbReference type="Pfam" id="PF02449">
    <property type="entry name" value="Glyco_hydro_42"/>
    <property type="match status" value="1"/>
</dbReference>
<dbReference type="PANTHER" id="PTHR36447">
    <property type="entry name" value="BETA-GALACTOSIDASE GANA"/>
    <property type="match status" value="1"/>
</dbReference>
<dbReference type="Gene3D" id="3.40.50.880">
    <property type="match status" value="1"/>
</dbReference>
<dbReference type="InterPro" id="IPR017853">
    <property type="entry name" value="GH"/>
</dbReference>
<evidence type="ECO:0000256" key="9">
    <source>
        <dbReference type="PIRSR" id="PIRSR001084-1"/>
    </source>
</evidence>
<dbReference type="InterPro" id="IPR003476">
    <property type="entry name" value="Glyco_hydro_42"/>
</dbReference>
<dbReference type="SUPFAM" id="SSF52317">
    <property type="entry name" value="Class I glutamine amidotransferase-like"/>
    <property type="match status" value="1"/>
</dbReference>
<feature type="active site" description="Proton donor" evidence="9">
    <location>
        <position position="172"/>
    </location>
</feature>
<dbReference type="InterPro" id="IPR029062">
    <property type="entry name" value="Class_I_gatase-like"/>
</dbReference>
<dbReference type="Gene3D" id="2.60.40.1180">
    <property type="entry name" value="Golgi alpha-mannosidase II"/>
    <property type="match status" value="1"/>
</dbReference>
<comment type="similarity">
    <text evidence="2 8">Belongs to the glycosyl hydrolase 42 family.</text>
</comment>
<feature type="domain" description="Glycoside hydrolase family 42 N-terminal" evidence="11">
    <location>
        <begin position="37"/>
        <end position="397"/>
    </location>
</feature>
<gene>
    <name evidence="13" type="ORF">SAMN05421819_3323</name>
</gene>
<dbReference type="EC" id="3.2.1.23" evidence="3 8"/>
<evidence type="ECO:0000313" key="14">
    <source>
        <dbReference type="Proteomes" id="UP000236728"/>
    </source>
</evidence>
<reference evidence="13 14" key="1">
    <citation type="submission" date="2016-10" db="EMBL/GenBank/DDBJ databases">
        <authorList>
            <person name="de Groot N.N."/>
        </authorList>
    </citation>
    <scope>NUCLEOTIDE SEQUENCE [LARGE SCALE GENOMIC DNA]</scope>
    <source>
        <strain evidence="13 14">DSM 22489</strain>
    </source>
</reference>
<dbReference type="InterPro" id="IPR013529">
    <property type="entry name" value="Glyco_hydro_42_N"/>
</dbReference>
<accession>A0A1H6AW84</accession>
<protein>
    <recommendedName>
        <fullName evidence="3 8">Beta-galactosidase</fullName>
        <shortName evidence="8">Beta-gal</shortName>
        <ecNumber evidence="3 8">3.2.1.23</ecNumber>
    </recommendedName>
</protein>
<sequence>MTRWVVLAITIGRASATLHAQSTSYETRNAPLLGAAWYPEQWPESRWEHDVALMEQAHFSVVRIGEFAWSSMEPARGRYDFRWLDRAIALAAQHHIAVVLGTPTDAPPAWLTQRYPETLRFSANGRRDTIGMRRQFNYANPLYRRFCARIVIEMARRYGKNPNVIGWQIGNEYTDESFDPATRTMFQQFLRERYKKLEELNARWTTAYWSQTYSDWSQIPLPTGSGNPGLLLEHKHFVTATWRSFQRNQIDALRPLISSHQFITTNIGGLAWSDNWDHYAISEDLDIASWDDYVGSGHLDAIKNAMLDDFVRGWKRENFWIMETQPGFVNWSSLNNALDPGETSAVAWQGVGHGADAILYWQWAPALNGQEQYHGSLVGPDGEPLPLYPEIAKLGADFLRVRAALANTTPHAEIALLHTYDSRWALDFQLHNRNYDQEKVLGRFYAPLRHLAEQRGEAVDIIDPKRGDLARYKLLVAPSLNVIDDELADKLLAWVHAGGTLILGPRSGMKDDNDALDPHRQPGPLQFALGAQVSQFYALDHPVALISSMADVPGSQADTWAEKLRLTSTDTHAVLAYDDPGGLLDQAPAMVERKLGMGTIAYLGTLPSAATLNSIMRRAQSGMTAPAMIDESTSDEVEVAVRSDREQPSARRLIVVINHATSPRKIKLLGTYRDLLEHASIGHLGTQTTVQLPPQGVAVLTMEKP</sequence>
<dbReference type="GO" id="GO:0046872">
    <property type="term" value="F:metal ion binding"/>
    <property type="evidence" value="ECO:0007669"/>
    <property type="project" value="UniProtKB-KW"/>
</dbReference>
<name>A0A1H6AW84_9BACT</name>
<organism evidence="13 14">
    <name type="scientific">Bryocella elongata</name>
    <dbReference type="NCBI Taxonomy" id="863522"/>
    <lineage>
        <taxon>Bacteria</taxon>
        <taxon>Pseudomonadati</taxon>
        <taxon>Acidobacteriota</taxon>
        <taxon>Terriglobia</taxon>
        <taxon>Terriglobales</taxon>
        <taxon>Acidobacteriaceae</taxon>
        <taxon>Bryocella</taxon>
    </lineage>
</organism>
<evidence type="ECO:0000256" key="4">
    <source>
        <dbReference type="ARBA" id="ARBA00022723"/>
    </source>
</evidence>
<evidence type="ECO:0000256" key="5">
    <source>
        <dbReference type="ARBA" id="ARBA00022801"/>
    </source>
</evidence>
<dbReference type="Proteomes" id="UP000236728">
    <property type="component" value="Unassembled WGS sequence"/>
</dbReference>
<feature type="active site" description="Nucleophile" evidence="9">
    <location>
        <position position="323"/>
    </location>
</feature>
<feature type="binding site" evidence="10">
    <location>
        <position position="133"/>
    </location>
    <ligand>
        <name>substrate</name>
    </ligand>
</feature>
<keyword evidence="4" id="KW-0479">Metal-binding</keyword>
<dbReference type="RefSeq" id="WP_268807294.1">
    <property type="nucleotide sequence ID" value="NZ_FNVA01000006.1"/>
</dbReference>
<feature type="domain" description="Beta-galactosidase trimerisation" evidence="12">
    <location>
        <begin position="412"/>
        <end position="621"/>
    </location>
</feature>
<dbReference type="InterPro" id="IPR013780">
    <property type="entry name" value="Glyco_hydro_b"/>
</dbReference>
<dbReference type="InterPro" id="IPR013738">
    <property type="entry name" value="Beta_galactosidase_Trimer"/>
</dbReference>
<evidence type="ECO:0000256" key="3">
    <source>
        <dbReference type="ARBA" id="ARBA00012756"/>
    </source>
</evidence>
<evidence type="ECO:0000256" key="6">
    <source>
        <dbReference type="ARBA" id="ARBA00022833"/>
    </source>
</evidence>
<dbReference type="SUPFAM" id="SSF51445">
    <property type="entry name" value="(Trans)glycosidases"/>
    <property type="match status" value="1"/>
</dbReference>
<dbReference type="GO" id="GO:0005975">
    <property type="term" value="P:carbohydrate metabolic process"/>
    <property type="evidence" value="ECO:0007669"/>
    <property type="project" value="InterPro"/>
</dbReference>
<feature type="binding site" evidence="10">
    <location>
        <position position="331"/>
    </location>
    <ligand>
        <name>substrate</name>
    </ligand>
</feature>
<keyword evidence="14" id="KW-1185">Reference proteome</keyword>
<dbReference type="GO" id="GO:0009341">
    <property type="term" value="C:beta-galactosidase complex"/>
    <property type="evidence" value="ECO:0007669"/>
    <property type="project" value="InterPro"/>
</dbReference>
<evidence type="ECO:0000256" key="7">
    <source>
        <dbReference type="ARBA" id="ARBA00023295"/>
    </source>
</evidence>
<evidence type="ECO:0000259" key="12">
    <source>
        <dbReference type="Pfam" id="PF08532"/>
    </source>
</evidence>
<keyword evidence="6" id="KW-0862">Zinc</keyword>
<evidence type="ECO:0000259" key="11">
    <source>
        <dbReference type="Pfam" id="PF02449"/>
    </source>
</evidence>
<proteinExistence type="inferred from homology"/>
<dbReference type="Pfam" id="PF08532">
    <property type="entry name" value="Glyco_hydro_42M"/>
    <property type="match status" value="1"/>
</dbReference>
<dbReference type="AlphaFoldDB" id="A0A1H6AW84"/>